<dbReference type="Gene3D" id="3.40.50.300">
    <property type="entry name" value="P-loop containing nucleotide triphosphate hydrolases"/>
    <property type="match status" value="3"/>
</dbReference>
<feature type="compositionally biased region" description="Basic and acidic residues" evidence="8">
    <location>
        <begin position="121"/>
        <end position="135"/>
    </location>
</feature>
<dbReference type="CDD" id="cd18808">
    <property type="entry name" value="SF1_C_Upf1"/>
    <property type="match status" value="1"/>
</dbReference>
<keyword evidence="3" id="KW-0479">Metal-binding</keyword>
<dbReference type="Pfam" id="PF13087">
    <property type="entry name" value="AAA_12"/>
    <property type="match status" value="1"/>
</dbReference>
<feature type="compositionally biased region" description="Basic and acidic residues" evidence="8">
    <location>
        <begin position="207"/>
        <end position="249"/>
    </location>
</feature>
<dbReference type="InterPro" id="IPR057373">
    <property type="entry name" value="ZNFX1"/>
</dbReference>
<evidence type="ECO:0000256" key="8">
    <source>
        <dbReference type="SAM" id="MobiDB-lite"/>
    </source>
</evidence>
<feature type="compositionally biased region" description="Basic residues" evidence="8">
    <location>
        <begin position="20"/>
        <end position="30"/>
    </location>
</feature>
<feature type="compositionally biased region" description="Basic and acidic residues" evidence="8">
    <location>
        <begin position="1285"/>
        <end position="1296"/>
    </location>
</feature>
<dbReference type="FunFam" id="3.40.50.300:FF:000742">
    <property type="entry name" value="NFX1-type zinc finger-containing protein 1"/>
    <property type="match status" value="1"/>
</dbReference>
<dbReference type="Proteomes" id="UP001374579">
    <property type="component" value="Unassembled WGS sequence"/>
</dbReference>
<dbReference type="InterPro" id="IPR047187">
    <property type="entry name" value="SF1_C_Upf1"/>
</dbReference>
<dbReference type="InterPro" id="IPR045055">
    <property type="entry name" value="DNA2/NAM7-like"/>
</dbReference>
<feature type="compositionally biased region" description="Polar residues" evidence="8">
    <location>
        <begin position="39"/>
        <end position="50"/>
    </location>
</feature>
<feature type="coiled-coil region" evidence="7">
    <location>
        <begin position="1360"/>
        <end position="1387"/>
    </location>
</feature>
<comment type="subcellular location">
    <subcellularLocation>
        <location evidence="1">Cytoplasm</location>
    </subcellularLocation>
</comment>
<comment type="caution">
    <text evidence="10">The sequence shown here is derived from an EMBL/GenBank/DDBJ whole genome shotgun (WGS) entry which is preliminary data.</text>
</comment>
<proteinExistence type="predicted"/>
<evidence type="ECO:0000256" key="7">
    <source>
        <dbReference type="SAM" id="Coils"/>
    </source>
</evidence>
<feature type="compositionally biased region" description="Basic and acidic residues" evidence="8">
    <location>
        <begin position="428"/>
        <end position="551"/>
    </location>
</feature>
<dbReference type="GO" id="GO:0005737">
    <property type="term" value="C:cytoplasm"/>
    <property type="evidence" value="ECO:0007669"/>
    <property type="project" value="UniProtKB-SubCell"/>
</dbReference>
<dbReference type="GO" id="GO:0031048">
    <property type="term" value="P:regulatory ncRNA-mediated heterochromatin formation"/>
    <property type="evidence" value="ECO:0007669"/>
    <property type="project" value="TreeGrafter"/>
</dbReference>
<dbReference type="InterPro" id="IPR027417">
    <property type="entry name" value="P-loop_NTPase"/>
</dbReference>
<name>A0AAN9APG1_9CAEN</name>
<dbReference type="InterPro" id="IPR041677">
    <property type="entry name" value="DNA2/NAM7_AAA_11"/>
</dbReference>
<feature type="compositionally biased region" description="Polar residues" evidence="8">
    <location>
        <begin position="157"/>
        <end position="175"/>
    </location>
</feature>
<dbReference type="CDD" id="cd06008">
    <property type="entry name" value="NF-X1-zinc-finger"/>
    <property type="match status" value="1"/>
</dbReference>
<feature type="domain" description="RZ-type" evidence="9">
    <location>
        <begin position="2288"/>
        <end position="2357"/>
    </location>
</feature>
<evidence type="ECO:0000256" key="5">
    <source>
        <dbReference type="ARBA" id="ARBA00022833"/>
    </source>
</evidence>
<dbReference type="PANTHER" id="PTHR10887:SF341">
    <property type="entry name" value="NFX1-TYPE ZINC FINGER-CONTAINING PROTEIN 1"/>
    <property type="match status" value="1"/>
</dbReference>
<feature type="region of interest" description="Disordered" evidence="8">
    <location>
        <begin position="191"/>
        <end position="261"/>
    </location>
</feature>
<keyword evidence="11" id="KW-1185">Reference proteome</keyword>
<feature type="compositionally biased region" description="Basic and acidic residues" evidence="8">
    <location>
        <begin position="408"/>
        <end position="417"/>
    </location>
</feature>
<dbReference type="Pfam" id="PF13086">
    <property type="entry name" value="AAA_11"/>
    <property type="match status" value="1"/>
</dbReference>
<keyword evidence="4" id="KW-0863">Zinc-finger</keyword>
<feature type="compositionally biased region" description="Gly residues" evidence="8">
    <location>
        <begin position="1338"/>
        <end position="1355"/>
    </location>
</feature>
<feature type="region of interest" description="Disordered" evidence="8">
    <location>
        <begin position="1"/>
        <end position="175"/>
    </location>
</feature>
<evidence type="ECO:0000256" key="3">
    <source>
        <dbReference type="ARBA" id="ARBA00022723"/>
    </source>
</evidence>
<dbReference type="Pfam" id="PF20173">
    <property type="entry name" value="ZnF_RZ-type"/>
    <property type="match status" value="1"/>
</dbReference>
<feature type="compositionally biased region" description="Polar residues" evidence="8">
    <location>
        <begin position="99"/>
        <end position="110"/>
    </location>
</feature>
<dbReference type="GO" id="GO:0002376">
    <property type="term" value="P:immune system process"/>
    <property type="evidence" value="ECO:0007669"/>
    <property type="project" value="UniProtKB-KW"/>
</dbReference>
<dbReference type="PANTHER" id="PTHR10887">
    <property type="entry name" value="DNA2/NAM7 HELICASE FAMILY"/>
    <property type="match status" value="1"/>
</dbReference>
<dbReference type="InterPro" id="IPR046439">
    <property type="entry name" value="ZF_RZ_dom"/>
</dbReference>
<evidence type="ECO:0000256" key="2">
    <source>
        <dbReference type="ARBA" id="ARBA00022490"/>
    </source>
</evidence>
<dbReference type="EMBL" id="JBAMIC010000024">
    <property type="protein sequence ID" value="KAK7090599.1"/>
    <property type="molecule type" value="Genomic_DNA"/>
</dbReference>
<feature type="region of interest" description="Disordered" evidence="8">
    <location>
        <begin position="283"/>
        <end position="580"/>
    </location>
</feature>
<feature type="region of interest" description="Disordered" evidence="8">
    <location>
        <begin position="1285"/>
        <end position="1358"/>
    </location>
</feature>
<dbReference type="GO" id="GO:0008270">
    <property type="term" value="F:zinc ion binding"/>
    <property type="evidence" value="ECO:0007669"/>
    <property type="project" value="UniProtKB-KW"/>
</dbReference>
<dbReference type="PROSITE" id="PS51981">
    <property type="entry name" value="ZF_RZ"/>
    <property type="match status" value="1"/>
</dbReference>
<accession>A0AAN9APG1</accession>
<keyword evidence="5" id="KW-0862">Zinc</keyword>
<evidence type="ECO:0000256" key="1">
    <source>
        <dbReference type="ARBA" id="ARBA00004496"/>
    </source>
</evidence>
<dbReference type="SUPFAM" id="SSF52540">
    <property type="entry name" value="P-loop containing nucleoside triphosphate hydrolases"/>
    <property type="match status" value="1"/>
</dbReference>
<keyword evidence="6" id="KW-0391">Immunity</keyword>
<evidence type="ECO:0000256" key="4">
    <source>
        <dbReference type="ARBA" id="ARBA00022771"/>
    </source>
</evidence>
<dbReference type="GO" id="GO:0031380">
    <property type="term" value="C:nuclear RNA-directed RNA polymerase complex"/>
    <property type="evidence" value="ECO:0007669"/>
    <property type="project" value="TreeGrafter"/>
</dbReference>
<reference evidence="10 11" key="1">
    <citation type="submission" date="2024-02" db="EMBL/GenBank/DDBJ databases">
        <title>Chromosome-scale genome assembly of the rough periwinkle Littorina saxatilis.</title>
        <authorList>
            <person name="De Jode A."/>
            <person name="Faria R."/>
            <person name="Formenti G."/>
            <person name="Sims Y."/>
            <person name="Smith T.P."/>
            <person name="Tracey A."/>
            <person name="Wood J.M.D."/>
            <person name="Zagrodzka Z.B."/>
            <person name="Johannesson K."/>
            <person name="Butlin R.K."/>
            <person name="Leder E.H."/>
        </authorList>
    </citation>
    <scope>NUCLEOTIDE SEQUENCE [LARGE SCALE GENOMIC DNA]</scope>
    <source>
        <strain evidence="10">Snail1</strain>
        <tissue evidence="10">Muscle</tissue>
    </source>
</reference>
<protein>
    <recommendedName>
        <fullName evidence="9">RZ-type domain-containing protein</fullName>
    </recommendedName>
</protein>
<dbReference type="GO" id="GO:0004386">
    <property type="term" value="F:helicase activity"/>
    <property type="evidence" value="ECO:0007669"/>
    <property type="project" value="InterPro"/>
</dbReference>
<sequence length="2377" mass="269178">MWGSTDESDGPRASYLSGRTPRKDHPKPKPAKPLPAFSSRFSKPTSSKQSFGAPGLVSDDSVDSDSSNGSDDRGGARLSSGARAIAASSQAPKPKQRSKTTSGASAQLSVSGPDIRVASYLRKESDVRPKTREAVAPKVGRGNVVETPTAATRDRVSTQPSAAARSAQTPASSVSQVDYSFKNYLSGNKAKVPGSSHHVALGQPIRSFEKHHAKLSDSDRGQQYSKRDEKLNLQDFLPKESRSKTEAKPIRSGLSRVGASDHAARVGAAFLDFSVEESRIGMSELKIDDGIAEESYESGSTSRSASRPVKPQEPKPAAARRGNHPAHNSGKPRTNSRKDADDSSPTSDESGDETLDSLLPTQKRYVPPQRVPGGNRKKFDDDFPPPGGRRINALRPERQEMLFANHGAWERRPRLTKDSGNGGQGPGRGDEDRNWRERIGPHDDRANWRRRGDNENANRRDGNDNRHNLRGDEGDRDHRPRANAEDDDWRRGRQGDGDQNRQGRDPPRPRYKDRQRGPPRQQHDDRRGPPRQQHDDDRRGPPRQQDDDVRRGPPRQHNAEGGGNNRQQRRPQPAGLRPLEANLSFTRLRELRTREPAEVVAALSYSKEGLSRLLKNEEKLTTDQEMMRLLLGALAKVSQCHSMPAQTGEILNLVRTNKFLHNLGTFLTITSMRGQATDVPYIIGDSADLLRTLVMLFPSHLHEVVMAHAFIEVAEKQARLRGALLPEDILKKVADLEIAKEAAVEGLQRKQTRARGGIVDEDALTPPDDFRQISVFPTLEDLSKDELPFLRKNKQVGGYAGVDHYLDVQFRLLREDFVYPLREGIAEYLAMVNAPQRGRRLKDIRVYHDVHILRAVCLTSGLGHRLAFDVSHMKRVKWEVSKRLIYGSLICLSTDNFRTLFFATVVNRDAADLKEGLVDVMFEHDLHEISAIAPETGFTMAETTAFFEAYRHVLTGLQRIPADQLPFHRYIVTCDQNVVEPIYLANARPQKRYDLRPLVDDSVTLREDRQLEDQGREVAYQFSGEARSAESVPVLQKDEWPDPELLKLDASQYEALQTALTKEFSVIQGPPGTGKTYVGLKMVKALLHNRKAWDPELASCMLIVCYTNHALDQFLEGVVSFFKGRVVRVGSRSRSEKLEPFSLNNLRWSMRKNRDDADRDFREITRLRFQGHDAMERLMKDIDVMGLKVEAAKREIVHEEVLMPYMLDKHYDRLQDARPYIMKQQHGQFMQQGKTKKRVFCIPEWLGIGTVLQNSHVTAQDLEMLEMELGEDEAEIEGEIQALEEQNKLDNEDHNRHNTKAKEKKKALAEERTSYLAVDISKMDQGMDDDDRGKKRGGGGGRGGGGRGGGGGEGGFQIPKQQWKKLKRKLRRNVEQGERMTDAEERQVHEIWDLEFSERWKLYRRWTHSLCVALQTEMRERERLYDELARRQKETLMQEDKHILKTATVIAMTTTGAAKYQSVLQEVKPKVIVVEEAAEVLEGHVITTLSQDCQHLILIGDHKQLRPNPNVFALARKYNLELSLFERMINNGLKCVTLGWQHRMRPEIASLVKPIYPALENHPSVEGYEAIKGVSSNLFFISHSMPEAHDDETKSHSNLYEALYVAQLCSYLLKQGYDPSRITVLTTYSGQLFQLRKLMPKKSEFDGVRVTVVDNFQGEENDIILLSLVRSNEDGNIGFLKIENRVCVALSRAKMGLYVIGNFDLLTAESNLWQTITAGLRKEDQIGEALNLYCQNHPNDESLVIRTPEDFGKAPEGGCMKPCTARLDCGHVCTRMCHPYDKDHKEYQCLKQCEKRLTCEYQHPCKKLCYQACGECKELVRKKITKCGHHQWMVCSLDPLDFVCQEDCRVLLPCGHKCGDRCGERHRCYEKVEHRWPCGHTGEVYCADKDKAPCPQACDVTLACGHKCKGTCRGCHSGRLHQRCRDNCTKILVCGHACRDTCSNCPPCDHKCENRCVHSSCRKRCGLPCAPCTEPCVWRCPHHRCTKLCGQACNRPRCDQPCPKLLKCDHPCIGLCGEPCPKLCRVCHQDTVTTILFGDEDEPDARFVQLEDCVHIVEVTGLDKWMTTATDSRGDSVQLKACPHCKTPIRRNLRYGAVIKTQLKDIETIKNRMLGDEARRSQTLAELEDMVERETHGDYEDMRERIFETGDRETLGGLVAMVNQMKMLDQTKKLTLFYKDKVSRGSTFPKALKEFEEWVCSPRLVFSDQEERDAETELTRLKHWLSLENYVRLSGDREEPLPSKLADPVNNMLRRMKVGRLYTEDHQKITKLLLKHLEELIPASDLGISEKERDMVVKAMQLPQGHWFKCLKGHIYAIGDCGGATEESQCPECKQRIGGQNHQLRTDNTLASEMDGARHAAWSEQNNLQNFRLEDLL</sequence>
<evidence type="ECO:0000259" key="9">
    <source>
        <dbReference type="PROSITE" id="PS51981"/>
    </source>
</evidence>
<keyword evidence="7" id="KW-0175">Coiled coil</keyword>
<evidence type="ECO:0000313" key="11">
    <source>
        <dbReference type="Proteomes" id="UP001374579"/>
    </source>
</evidence>
<keyword evidence="2" id="KW-0963">Cytoplasm</keyword>
<gene>
    <name evidence="10" type="ORF">V1264_010371</name>
</gene>
<organism evidence="10 11">
    <name type="scientific">Littorina saxatilis</name>
    <dbReference type="NCBI Taxonomy" id="31220"/>
    <lineage>
        <taxon>Eukaryota</taxon>
        <taxon>Metazoa</taxon>
        <taxon>Spiralia</taxon>
        <taxon>Lophotrochozoa</taxon>
        <taxon>Mollusca</taxon>
        <taxon>Gastropoda</taxon>
        <taxon>Caenogastropoda</taxon>
        <taxon>Littorinimorpha</taxon>
        <taxon>Littorinoidea</taxon>
        <taxon>Littorinidae</taxon>
        <taxon>Littorina</taxon>
    </lineage>
</organism>
<dbReference type="Pfam" id="PF25396">
    <property type="entry name" value="ZNFX1"/>
    <property type="match status" value="1"/>
</dbReference>
<evidence type="ECO:0000256" key="6">
    <source>
        <dbReference type="ARBA" id="ARBA00022859"/>
    </source>
</evidence>
<dbReference type="InterPro" id="IPR041679">
    <property type="entry name" value="DNA2/NAM7-like_C"/>
</dbReference>
<evidence type="ECO:0000313" key="10">
    <source>
        <dbReference type="EMBL" id="KAK7090599.1"/>
    </source>
</evidence>